<dbReference type="AlphaFoldDB" id="A0A1X6NWT9"/>
<dbReference type="PANTHER" id="PTHR12714:SF26">
    <property type="entry name" value="ISOPRENYLCYSTEINE CARBOXYLMETHYLTRANSFERASE FAMILY PROTEIN"/>
    <property type="match status" value="1"/>
</dbReference>
<evidence type="ECO:0000313" key="11">
    <source>
        <dbReference type="Proteomes" id="UP000218209"/>
    </source>
</evidence>
<protein>
    <recommendedName>
        <fullName evidence="12">Protein-S-isoprenylcysteine O-methyltransferase</fullName>
    </recommendedName>
</protein>
<proteinExistence type="predicted"/>
<feature type="region of interest" description="Disordered" evidence="9">
    <location>
        <begin position="38"/>
        <end position="72"/>
    </location>
</feature>
<dbReference type="Proteomes" id="UP000218209">
    <property type="component" value="Unassembled WGS sequence"/>
</dbReference>
<keyword evidence="4" id="KW-1133">Transmembrane helix</keyword>
<evidence type="ECO:0008006" key="12">
    <source>
        <dbReference type="Google" id="ProtNLM"/>
    </source>
</evidence>
<evidence type="ECO:0000256" key="8">
    <source>
        <dbReference type="ARBA" id="ARBA00023264"/>
    </source>
</evidence>
<accession>A0A1X6NWT9</accession>
<dbReference type="EMBL" id="KV919022">
    <property type="protein sequence ID" value="OSX73042.1"/>
    <property type="molecule type" value="Genomic_DNA"/>
</dbReference>
<feature type="compositionally biased region" description="Basic and acidic residues" evidence="9">
    <location>
        <begin position="54"/>
        <end position="63"/>
    </location>
</feature>
<evidence type="ECO:0000256" key="6">
    <source>
        <dbReference type="ARBA" id="ARBA00023136"/>
    </source>
</evidence>
<gene>
    <name evidence="10" type="ORF">BU14_0382s0003</name>
</gene>
<dbReference type="Gene3D" id="1.20.120.1630">
    <property type="match status" value="1"/>
</dbReference>
<dbReference type="InterPro" id="IPR007318">
    <property type="entry name" value="Phopholipid_MeTrfase"/>
</dbReference>
<sequence>MGRLVAFVGAAPASAFCGAAVGRPSLSLRASRTLVCSPSRRPKAPRMMATEDVGQWKKSDKSKGNSSSSTATDVVDEKAAAAGFKVDATAEAAAAESDAPVTEFQPPSLNTTIFSDFVDDFDSKLQSVKQKVADVDVQQIQGESSASLKALADNFLAGDWLNRGELWGAVQLAFVYMMVKESNLDNVVSFIVGPVVLISGAILSVKGAWDLGRKQISLWPAPVPDGTLKTKGIYGVIRHPLYSGLLLSSLGYASATSSAERFALTFALAYVLRKKIDVEEKFLVESYGDEYEDYMEDVPYKIIPKVF</sequence>
<evidence type="ECO:0000256" key="3">
    <source>
        <dbReference type="ARBA" id="ARBA00022692"/>
    </source>
</evidence>
<keyword evidence="6" id="KW-0472">Membrane</keyword>
<dbReference type="GO" id="GO:0006656">
    <property type="term" value="P:phosphatidylcholine biosynthetic process"/>
    <property type="evidence" value="ECO:0007669"/>
    <property type="project" value="UniProtKB-UniPathway"/>
</dbReference>
<name>A0A1X6NWT9_PORUM</name>
<dbReference type="OrthoDB" id="422086at2759"/>
<evidence type="ECO:0000256" key="2">
    <source>
        <dbReference type="ARBA" id="ARBA00022516"/>
    </source>
</evidence>
<evidence type="ECO:0000256" key="4">
    <source>
        <dbReference type="ARBA" id="ARBA00022989"/>
    </source>
</evidence>
<dbReference type="GO" id="GO:0004671">
    <property type="term" value="F:protein C-terminal S-isoprenylcysteine carboxyl O-methyltransferase activity"/>
    <property type="evidence" value="ECO:0007669"/>
    <property type="project" value="TreeGrafter"/>
</dbReference>
<keyword evidence="5" id="KW-0443">Lipid metabolism</keyword>
<reference evidence="10 11" key="1">
    <citation type="submission" date="2017-03" db="EMBL/GenBank/DDBJ databases">
        <title>WGS assembly of Porphyra umbilicalis.</title>
        <authorList>
            <person name="Brawley S.H."/>
            <person name="Blouin N.A."/>
            <person name="Ficko-Blean E."/>
            <person name="Wheeler G.L."/>
            <person name="Lohr M."/>
            <person name="Goodson H.V."/>
            <person name="Jenkins J.W."/>
            <person name="Blaby-Haas C.E."/>
            <person name="Helliwell K.E."/>
            <person name="Chan C."/>
            <person name="Marriage T."/>
            <person name="Bhattacharya D."/>
            <person name="Klein A.S."/>
            <person name="Badis Y."/>
            <person name="Brodie J."/>
            <person name="Cao Y."/>
            <person name="Collen J."/>
            <person name="Dittami S.M."/>
            <person name="Gachon C.M."/>
            <person name="Green B.R."/>
            <person name="Karpowicz S."/>
            <person name="Kim J.W."/>
            <person name="Kudahl U."/>
            <person name="Lin S."/>
            <person name="Michel G."/>
            <person name="Mittag M."/>
            <person name="Olson B.J."/>
            <person name="Pangilinan J."/>
            <person name="Peng Y."/>
            <person name="Qiu H."/>
            <person name="Shu S."/>
            <person name="Singer J.T."/>
            <person name="Smith A.G."/>
            <person name="Sprecher B.N."/>
            <person name="Wagner V."/>
            <person name="Wang W."/>
            <person name="Wang Z.-Y."/>
            <person name="Yan J."/>
            <person name="Yarish C."/>
            <person name="Zoeuner-Riek S."/>
            <person name="Zhuang Y."/>
            <person name="Zou Y."/>
            <person name="Lindquist E.A."/>
            <person name="Grimwood J."/>
            <person name="Barry K."/>
            <person name="Rokhsar D.S."/>
            <person name="Schmutz J."/>
            <person name="Stiller J.W."/>
            <person name="Grossman A.R."/>
            <person name="Prochnik S.E."/>
        </authorList>
    </citation>
    <scope>NUCLEOTIDE SEQUENCE [LARGE SCALE GENOMIC DNA]</scope>
    <source>
        <strain evidence="10">4086291</strain>
    </source>
</reference>
<keyword evidence="8" id="KW-1208">Phospholipid metabolism</keyword>
<keyword evidence="7" id="KW-0594">Phospholipid biosynthesis</keyword>
<organism evidence="10 11">
    <name type="scientific">Porphyra umbilicalis</name>
    <name type="common">Purple laver</name>
    <name type="synonym">Red alga</name>
    <dbReference type="NCBI Taxonomy" id="2786"/>
    <lineage>
        <taxon>Eukaryota</taxon>
        <taxon>Rhodophyta</taxon>
        <taxon>Bangiophyceae</taxon>
        <taxon>Bangiales</taxon>
        <taxon>Bangiaceae</taxon>
        <taxon>Porphyra</taxon>
    </lineage>
</organism>
<keyword evidence="2" id="KW-0444">Lipid biosynthesis</keyword>
<evidence type="ECO:0000256" key="5">
    <source>
        <dbReference type="ARBA" id="ARBA00023098"/>
    </source>
</evidence>
<evidence type="ECO:0000313" key="10">
    <source>
        <dbReference type="EMBL" id="OSX73042.1"/>
    </source>
</evidence>
<keyword evidence="3" id="KW-0812">Transmembrane</keyword>
<evidence type="ECO:0000256" key="7">
    <source>
        <dbReference type="ARBA" id="ARBA00023209"/>
    </source>
</evidence>
<evidence type="ECO:0000256" key="9">
    <source>
        <dbReference type="SAM" id="MobiDB-lite"/>
    </source>
</evidence>
<evidence type="ECO:0000256" key="1">
    <source>
        <dbReference type="ARBA" id="ARBA00004127"/>
    </source>
</evidence>
<dbReference type="PANTHER" id="PTHR12714">
    <property type="entry name" value="PROTEIN-S ISOPRENYLCYSTEINE O-METHYLTRANSFERASE"/>
    <property type="match status" value="1"/>
</dbReference>
<comment type="subcellular location">
    <subcellularLocation>
        <location evidence="1">Endomembrane system</location>
        <topology evidence="1">Multi-pass membrane protein</topology>
    </subcellularLocation>
</comment>
<keyword evidence="11" id="KW-1185">Reference proteome</keyword>
<dbReference type="Pfam" id="PF04191">
    <property type="entry name" value="PEMT"/>
    <property type="match status" value="1"/>
</dbReference>
<dbReference type="UniPathway" id="UPA00753"/>
<dbReference type="GO" id="GO:0005783">
    <property type="term" value="C:endoplasmic reticulum"/>
    <property type="evidence" value="ECO:0007669"/>
    <property type="project" value="TreeGrafter"/>
</dbReference>